<keyword evidence="5 6" id="KW-0720">Serine protease</keyword>
<keyword evidence="2 6" id="KW-0645">Protease</keyword>
<dbReference type="GO" id="GO:0016787">
    <property type="term" value="F:hydrolase activity"/>
    <property type="evidence" value="ECO:0007669"/>
    <property type="project" value="UniProtKB-KW"/>
</dbReference>
<sequence length="89" mass="9595">MTNTTAFPNRVIVYLHKDNGTQHCTGWLVSPDTLVTAGHCIYNDDGWNFDLEYSSGANGAERPYGTAKAARMMTDPQPVPAIGGYVSSA</sequence>
<dbReference type="Proteomes" id="UP000678513">
    <property type="component" value="Chromosome"/>
</dbReference>
<proteinExistence type="inferred from homology"/>
<dbReference type="Pfam" id="PF00089">
    <property type="entry name" value="Trypsin"/>
    <property type="match status" value="1"/>
</dbReference>
<dbReference type="PANTHER" id="PTHR15462:SF8">
    <property type="entry name" value="SERINE PROTEASE"/>
    <property type="match status" value="1"/>
</dbReference>
<evidence type="ECO:0000256" key="2">
    <source>
        <dbReference type="ARBA" id="ARBA00022670"/>
    </source>
</evidence>
<name>A0ABX7Y927_9ACTN</name>
<organism evidence="8 9">
    <name type="scientific">Arachnia rubra</name>
    <dbReference type="NCBI Taxonomy" id="1547448"/>
    <lineage>
        <taxon>Bacteria</taxon>
        <taxon>Bacillati</taxon>
        <taxon>Actinomycetota</taxon>
        <taxon>Actinomycetes</taxon>
        <taxon>Propionibacteriales</taxon>
        <taxon>Propionibacteriaceae</taxon>
        <taxon>Arachnia</taxon>
    </lineage>
</organism>
<evidence type="ECO:0000256" key="4">
    <source>
        <dbReference type="ARBA" id="ARBA00022801"/>
    </source>
</evidence>
<feature type="domain" description="Peptidase S1" evidence="7">
    <location>
        <begin position="5"/>
        <end position="48"/>
    </location>
</feature>
<dbReference type="RefSeq" id="WP_212327869.1">
    <property type="nucleotide sequence ID" value="NZ_AP024463.1"/>
</dbReference>
<gene>
    <name evidence="8" type="ORF">J5A65_14500</name>
</gene>
<protein>
    <recommendedName>
        <fullName evidence="6">Serine protease</fullName>
        <ecNumber evidence="6">3.4.21.-</ecNumber>
    </recommendedName>
</protein>
<evidence type="ECO:0000313" key="9">
    <source>
        <dbReference type="Proteomes" id="UP000678513"/>
    </source>
</evidence>
<dbReference type="PANTHER" id="PTHR15462">
    <property type="entry name" value="SERINE PROTEASE"/>
    <property type="match status" value="1"/>
</dbReference>
<evidence type="ECO:0000313" key="8">
    <source>
        <dbReference type="EMBL" id="QUC09745.1"/>
    </source>
</evidence>
<dbReference type="SUPFAM" id="SSF50494">
    <property type="entry name" value="Trypsin-like serine proteases"/>
    <property type="match status" value="1"/>
</dbReference>
<keyword evidence="4 6" id="KW-0378">Hydrolase</keyword>
<dbReference type="EMBL" id="CP072384">
    <property type="protein sequence ID" value="QUC09745.1"/>
    <property type="molecule type" value="Genomic_DNA"/>
</dbReference>
<evidence type="ECO:0000256" key="5">
    <source>
        <dbReference type="ARBA" id="ARBA00022825"/>
    </source>
</evidence>
<keyword evidence="3" id="KW-0732">Signal</keyword>
<evidence type="ECO:0000259" key="7">
    <source>
        <dbReference type="Pfam" id="PF00089"/>
    </source>
</evidence>
<evidence type="ECO:0000256" key="3">
    <source>
        <dbReference type="ARBA" id="ARBA00022729"/>
    </source>
</evidence>
<evidence type="ECO:0000256" key="6">
    <source>
        <dbReference type="RuleBase" id="RU004296"/>
    </source>
</evidence>
<dbReference type="InterPro" id="IPR050966">
    <property type="entry name" value="Glutamyl_endopeptidase"/>
</dbReference>
<dbReference type="PRINTS" id="PR00839">
    <property type="entry name" value="V8PROTEASE"/>
</dbReference>
<accession>A0ABX7Y927</accession>
<dbReference type="Gene3D" id="2.40.10.10">
    <property type="entry name" value="Trypsin-like serine proteases"/>
    <property type="match status" value="1"/>
</dbReference>
<keyword evidence="9" id="KW-1185">Reference proteome</keyword>
<dbReference type="InterPro" id="IPR008256">
    <property type="entry name" value="Peptidase_S1B"/>
</dbReference>
<dbReference type="InterPro" id="IPR043504">
    <property type="entry name" value="Peptidase_S1_PA_chymotrypsin"/>
</dbReference>
<reference evidence="8 9" key="1">
    <citation type="submission" date="2021-03" db="EMBL/GenBank/DDBJ databases">
        <title>Human Oral Microbial Genomes.</title>
        <authorList>
            <person name="Johnston C.D."/>
            <person name="Chen T."/>
            <person name="Dewhirst F.E."/>
        </authorList>
    </citation>
    <scope>NUCLEOTIDE SEQUENCE [LARGE SCALE GENOMIC DNA]</scope>
    <source>
        <strain evidence="8 9">DSMZ 100122</strain>
    </source>
</reference>
<dbReference type="InterPro" id="IPR001254">
    <property type="entry name" value="Trypsin_dom"/>
</dbReference>
<evidence type="ECO:0000256" key="1">
    <source>
        <dbReference type="ARBA" id="ARBA00008764"/>
    </source>
</evidence>
<dbReference type="EC" id="3.4.21.-" evidence="6"/>
<dbReference type="InterPro" id="IPR009003">
    <property type="entry name" value="Peptidase_S1_PA"/>
</dbReference>
<comment type="similarity">
    <text evidence="1 6">Belongs to the peptidase S1B family.</text>
</comment>